<keyword evidence="1" id="KW-1133">Transmembrane helix</keyword>
<keyword evidence="1" id="KW-0472">Membrane</keyword>
<dbReference type="EMBL" id="KE356560">
    <property type="protein sequence ID" value="ERG91784.1"/>
    <property type="molecule type" value="Genomic_DNA"/>
</dbReference>
<reference evidence="2 3" key="1">
    <citation type="journal article" date="2013" name="PLoS ONE">
        <title>Assembly-driven community genomics of a hypersaline microbial ecosystem.</title>
        <authorList>
            <person name="Podell S."/>
            <person name="Ugalde J.A."/>
            <person name="Narasingarao P."/>
            <person name="Banfield J.F."/>
            <person name="Heidelberg K.B."/>
            <person name="Allen E.E."/>
        </authorList>
    </citation>
    <scope>NUCLEOTIDE SEQUENCE [LARGE SCALE GENOMIC DNA]</scope>
    <source>
        <strain evidence="3">J07HQW1</strain>
    </source>
</reference>
<evidence type="ECO:0000313" key="3">
    <source>
        <dbReference type="Proteomes" id="UP000030649"/>
    </source>
</evidence>
<evidence type="ECO:0000256" key="1">
    <source>
        <dbReference type="SAM" id="Phobius"/>
    </source>
</evidence>
<feature type="transmembrane region" description="Helical" evidence="1">
    <location>
        <begin position="36"/>
        <end position="60"/>
    </location>
</feature>
<dbReference type="Proteomes" id="UP000030649">
    <property type="component" value="Unassembled WGS sequence"/>
</dbReference>
<accession>U1MPC9</accession>
<evidence type="ECO:0000313" key="2">
    <source>
        <dbReference type="EMBL" id="ERG91784.1"/>
    </source>
</evidence>
<dbReference type="HOGENOM" id="CLU_2243799_0_0_2"/>
<keyword evidence="1" id="KW-0812">Transmembrane</keyword>
<name>U1MPC9_9EURY</name>
<protein>
    <submittedName>
        <fullName evidence="2">Uncharacterized protein</fullName>
    </submittedName>
</protein>
<dbReference type="AlphaFoldDB" id="U1MPC9"/>
<feature type="transmembrane region" description="Helical" evidence="1">
    <location>
        <begin position="12"/>
        <end position="30"/>
    </location>
</feature>
<proteinExistence type="predicted"/>
<sequence>MNGRQLLGSLQLPVATIGGGLTVVGIWSLNTMPAGGGVAAGFAAILLLVTVWVGLLLLPVGLLIPPAGGYGIEFTHVQRRLLAVIVVVVLVAPFVGAALLLVVVKYTI</sequence>
<organism evidence="2 3">
    <name type="scientific">Haloquadratum walsbyi J07HQW1</name>
    <dbReference type="NCBI Taxonomy" id="1238424"/>
    <lineage>
        <taxon>Archaea</taxon>
        <taxon>Methanobacteriati</taxon>
        <taxon>Methanobacteriota</taxon>
        <taxon>Stenosarchaea group</taxon>
        <taxon>Halobacteria</taxon>
        <taxon>Halobacteriales</taxon>
        <taxon>Haloferacaceae</taxon>
        <taxon>Haloquadratum</taxon>
    </lineage>
</organism>
<gene>
    <name evidence="2" type="ORF">J07HQW1_01818</name>
</gene>
<feature type="transmembrane region" description="Helical" evidence="1">
    <location>
        <begin position="81"/>
        <end position="104"/>
    </location>
</feature>